<gene>
    <name evidence="4" type="ORF">H8F01_06425</name>
</gene>
<evidence type="ECO:0000256" key="1">
    <source>
        <dbReference type="ARBA" id="ARBA00022729"/>
    </source>
</evidence>
<keyword evidence="5" id="KW-1185">Reference proteome</keyword>
<dbReference type="Proteomes" id="UP000515873">
    <property type="component" value="Chromosome"/>
</dbReference>
<accession>A0A7G8Q7K0</accession>
<feature type="chain" id="PRO_5028937972" evidence="2">
    <location>
        <begin position="25"/>
        <end position="204"/>
    </location>
</feature>
<dbReference type="SUPFAM" id="SSF56925">
    <property type="entry name" value="OMPA-like"/>
    <property type="match status" value="1"/>
</dbReference>
<reference evidence="4 5" key="1">
    <citation type="submission" date="2020-08" db="EMBL/GenBank/DDBJ databases">
        <title>Dyella sp. G9 isolated from forest soil.</title>
        <authorList>
            <person name="Fu J."/>
            <person name="Qiu L."/>
        </authorList>
    </citation>
    <scope>NUCLEOTIDE SEQUENCE [LARGE SCALE GENOMIC DNA]</scope>
    <source>
        <strain evidence="4 5">G9</strain>
    </source>
</reference>
<dbReference type="InterPro" id="IPR011250">
    <property type="entry name" value="OMP/PagP_B-barrel"/>
</dbReference>
<feature type="signal peptide" evidence="2">
    <location>
        <begin position="1"/>
        <end position="24"/>
    </location>
</feature>
<dbReference type="InterPro" id="IPR027385">
    <property type="entry name" value="Beta-barrel_OMP"/>
</dbReference>
<dbReference type="AlphaFoldDB" id="A0A7G8Q7K0"/>
<protein>
    <submittedName>
        <fullName evidence="4">Outer membrane beta-barrel protein</fullName>
    </submittedName>
</protein>
<sequence>MKKAVAAFALATVGLIALPLSAQTADGNYQPSQSVGSGNWFVNANVGEGHMADGPYTKHPTIYGINGGYRWKVGPDLGFGLEVGYNNMGKIHYPVVNTPLGTFTGNQNLEGWTLGVNGKINLWQGLYWSGRAGAYGWGGHSYDADLNRHNYTGVNWYVGTGVGYDFNEAFSFGLAYDYYKANMGKGAFGVRSSDGLSLTAEYRF</sequence>
<evidence type="ECO:0000313" key="5">
    <source>
        <dbReference type="Proteomes" id="UP000515873"/>
    </source>
</evidence>
<evidence type="ECO:0000313" key="4">
    <source>
        <dbReference type="EMBL" id="QNK02758.1"/>
    </source>
</evidence>
<evidence type="ECO:0000259" key="3">
    <source>
        <dbReference type="Pfam" id="PF13505"/>
    </source>
</evidence>
<evidence type="ECO:0000256" key="2">
    <source>
        <dbReference type="SAM" id="SignalP"/>
    </source>
</evidence>
<dbReference type="Pfam" id="PF13505">
    <property type="entry name" value="OMP_b-brl"/>
    <property type="match status" value="1"/>
</dbReference>
<feature type="domain" description="Outer membrane protein beta-barrel" evidence="3">
    <location>
        <begin position="9"/>
        <end position="204"/>
    </location>
</feature>
<dbReference type="RefSeq" id="WP_187058188.1">
    <property type="nucleotide sequence ID" value="NZ_CP060412.1"/>
</dbReference>
<proteinExistence type="predicted"/>
<dbReference type="EMBL" id="CP060412">
    <property type="protein sequence ID" value="QNK02758.1"/>
    <property type="molecule type" value="Genomic_DNA"/>
</dbReference>
<dbReference type="Gene3D" id="2.40.160.20">
    <property type="match status" value="1"/>
</dbReference>
<keyword evidence="1 2" id="KW-0732">Signal</keyword>
<organism evidence="4 5">
    <name type="scientific">Dyella telluris</name>
    <dbReference type="NCBI Taxonomy" id="2763498"/>
    <lineage>
        <taxon>Bacteria</taxon>
        <taxon>Pseudomonadati</taxon>
        <taxon>Pseudomonadota</taxon>
        <taxon>Gammaproteobacteria</taxon>
        <taxon>Lysobacterales</taxon>
        <taxon>Rhodanobacteraceae</taxon>
        <taxon>Dyella</taxon>
    </lineage>
</organism>
<dbReference type="KEGG" id="dtl:H8F01_06425"/>
<name>A0A7G8Q7K0_9GAMM</name>